<dbReference type="AlphaFoldDB" id="A0A261XX52"/>
<comment type="caution">
    <text evidence="2">The sequence shown here is derived from an EMBL/GenBank/DDBJ whole genome shotgun (WGS) entry which is preliminary data.</text>
</comment>
<organism evidence="2 3">
    <name type="scientific">Bifiguratus adelaidae</name>
    <dbReference type="NCBI Taxonomy" id="1938954"/>
    <lineage>
        <taxon>Eukaryota</taxon>
        <taxon>Fungi</taxon>
        <taxon>Fungi incertae sedis</taxon>
        <taxon>Mucoromycota</taxon>
        <taxon>Mucoromycotina</taxon>
        <taxon>Endogonomycetes</taxon>
        <taxon>Endogonales</taxon>
        <taxon>Endogonales incertae sedis</taxon>
        <taxon>Bifiguratus</taxon>
    </lineage>
</organism>
<accession>A0A261XX52</accession>
<keyword evidence="3" id="KW-1185">Reference proteome</keyword>
<dbReference type="InterPro" id="IPR001849">
    <property type="entry name" value="PH_domain"/>
</dbReference>
<proteinExistence type="predicted"/>
<protein>
    <recommendedName>
        <fullName evidence="1">PH domain-containing protein</fullName>
    </recommendedName>
</protein>
<name>A0A261XX52_9FUNG</name>
<sequence length="316" mass="35773">METFTSTLSPKAGYLHKMPTHISPNKVRRWSLLLATELRLFATEFCTEPLEVIDLRQYRFVVLLPNSKQPYTFRIDPIENADKAVKAKVLCASSKFDFLQWITAIQSRIHFYQSLLKHSEATVQCDMQDPEESADDEDIYQRSYSRPRMASASTISCNRSRHSSVASNYSFSRSRTSSAASSVSPDVIDYAKQDPLGLTLDPSSKHLIESAAAVRARRQRSMTYSAPLPFRTEEADHYRVVPRTQPLHYKSFTRRRNVDIAPLQLDHPAKLIRHKSRMPALSLSQYLSLGRRRSGSDPGCTANEPVVIPVGHAAQC</sequence>
<dbReference type="PROSITE" id="PS50003">
    <property type="entry name" value="PH_DOMAIN"/>
    <property type="match status" value="1"/>
</dbReference>
<dbReference type="InterPro" id="IPR011993">
    <property type="entry name" value="PH-like_dom_sf"/>
</dbReference>
<feature type="domain" description="PH" evidence="1">
    <location>
        <begin position="8"/>
        <end position="110"/>
    </location>
</feature>
<dbReference type="SUPFAM" id="SSF50729">
    <property type="entry name" value="PH domain-like"/>
    <property type="match status" value="1"/>
</dbReference>
<evidence type="ECO:0000313" key="2">
    <source>
        <dbReference type="EMBL" id="OZJ02943.1"/>
    </source>
</evidence>
<dbReference type="EMBL" id="MVBO01000115">
    <property type="protein sequence ID" value="OZJ02943.1"/>
    <property type="molecule type" value="Genomic_DNA"/>
</dbReference>
<reference evidence="2 3" key="1">
    <citation type="journal article" date="2017" name="Mycologia">
        <title>Bifiguratus adelaidae, gen. et sp. nov., a new member of Mucoromycotina in endophytic and soil-dwelling habitats.</title>
        <authorList>
            <person name="Torres-Cruz T.J."/>
            <person name="Billingsley Tobias T.L."/>
            <person name="Almatruk M."/>
            <person name="Hesse C."/>
            <person name="Kuske C.R."/>
            <person name="Desiro A."/>
            <person name="Benucci G.M."/>
            <person name="Bonito G."/>
            <person name="Stajich J.E."/>
            <person name="Dunlap C."/>
            <person name="Arnold A.E."/>
            <person name="Porras-Alfaro A."/>
        </authorList>
    </citation>
    <scope>NUCLEOTIDE SEQUENCE [LARGE SCALE GENOMIC DNA]</scope>
    <source>
        <strain evidence="2 3">AZ0501</strain>
    </source>
</reference>
<evidence type="ECO:0000313" key="3">
    <source>
        <dbReference type="Proteomes" id="UP000242875"/>
    </source>
</evidence>
<dbReference type="Pfam" id="PF00169">
    <property type="entry name" value="PH"/>
    <property type="match status" value="1"/>
</dbReference>
<evidence type="ECO:0000259" key="1">
    <source>
        <dbReference type="PROSITE" id="PS50003"/>
    </source>
</evidence>
<dbReference type="Gene3D" id="2.30.29.30">
    <property type="entry name" value="Pleckstrin-homology domain (PH domain)/Phosphotyrosine-binding domain (PTB)"/>
    <property type="match status" value="1"/>
</dbReference>
<dbReference type="Proteomes" id="UP000242875">
    <property type="component" value="Unassembled WGS sequence"/>
</dbReference>
<gene>
    <name evidence="2" type="ORF">BZG36_04566</name>
</gene>
<dbReference type="SMART" id="SM00233">
    <property type="entry name" value="PH"/>
    <property type="match status" value="1"/>
</dbReference>